<dbReference type="GO" id="GO:0016787">
    <property type="term" value="F:hydrolase activity"/>
    <property type="evidence" value="ECO:0007669"/>
    <property type="project" value="UniProtKB-KW"/>
</dbReference>
<dbReference type="InterPro" id="IPR029058">
    <property type="entry name" value="AB_hydrolase_fold"/>
</dbReference>
<dbReference type="PANTHER" id="PTHR43194:SF2">
    <property type="entry name" value="PEROXISOMAL MEMBRANE PROTEIN LPX1"/>
    <property type="match status" value="1"/>
</dbReference>
<dbReference type="InterPro" id="IPR050228">
    <property type="entry name" value="Carboxylesterase_BioH"/>
</dbReference>
<sequence>MDTSATASGRALSADGVPIAWQRRGSGPPLVIVDPVLMDRTTSVAATLADLLAKHHTVYTYDRRGKGESGDGEEYTPNSEVDDLLAVIQVAGGSAALYGFSSGALLALRTAAQSAVVSRVVALEPPLDSEAGGGERLRQQLQALIDAGQRAEAVRLFQRSIGVPEHTAAGMDVSAFEDAAHTIAYDLVLTETTELEGLAGIKVPVLVLVSAGSDTRMQQWARDAVDAISDAELRVLDGDWHGVGDEPLAAAIEEFLD</sequence>
<dbReference type="Pfam" id="PF12697">
    <property type="entry name" value="Abhydrolase_6"/>
    <property type="match status" value="1"/>
</dbReference>
<proteinExistence type="predicted"/>
<dbReference type="PANTHER" id="PTHR43194">
    <property type="entry name" value="HYDROLASE ALPHA/BETA FOLD FAMILY"/>
    <property type="match status" value="1"/>
</dbReference>
<reference evidence="2" key="1">
    <citation type="submission" date="2014-07" db="EMBL/GenBank/DDBJ databases">
        <authorList>
            <person name="Urmite Genomes Urmite Genomes"/>
        </authorList>
    </citation>
    <scope>NUCLEOTIDE SEQUENCE</scope>
    <source>
        <strain evidence="2">11W110_air</strain>
    </source>
</reference>
<evidence type="ECO:0000313" key="2">
    <source>
        <dbReference type="EMBL" id="CEA06999.1"/>
    </source>
</evidence>
<gene>
    <name evidence="2" type="ORF">BN1051_00308</name>
</gene>
<dbReference type="AlphaFoldDB" id="A0A078ML59"/>
<dbReference type="Gene3D" id="3.40.50.1820">
    <property type="entry name" value="alpha/beta hydrolase"/>
    <property type="match status" value="1"/>
</dbReference>
<organism evidence="2">
    <name type="scientific">Arthrobacter saudimassiliensis</name>
    <dbReference type="NCBI Taxonomy" id="1461584"/>
    <lineage>
        <taxon>Bacteria</taxon>
        <taxon>Bacillati</taxon>
        <taxon>Actinomycetota</taxon>
        <taxon>Actinomycetes</taxon>
        <taxon>Micrococcales</taxon>
        <taxon>Micrococcaceae</taxon>
        <taxon>Arthrobacter</taxon>
    </lineage>
</organism>
<protein>
    <submittedName>
        <fullName evidence="2">Alpha/beta hydrolase family protein</fullName>
    </submittedName>
</protein>
<dbReference type="SUPFAM" id="SSF53474">
    <property type="entry name" value="alpha/beta-Hydrolases"/>
    <property type="match status" value="1"/>
</dbReference>
<dbReference type="PATRIC" id="fig|1461584.3.peg.299"/>
<dbReference type="EMBL" id="LN483070">
    <property type="protein sequence ID" value="CEA06999.1"/>
    <property type="molecule type" value="Genomic_DNA"/>
</dbReference>
<evidence type="ECO:0000259" key="1">
    <source>
        <dbReference type="Pfam" id="PF12697"/>
    </source>
</evidence>
<dbReference type="InterPro" id="IPR000073">
    <property type="entry name" value="AB_hydrolase_1"/>
</dbReference>
<name>A0A078ML59_9MICC</name>
<accession>A0A078ML59</accession>
<keyword evidence="2" id="KW-0378">Hydrolase</keyword>
<feature type="domain" description="AB hydrolase-1" evidence="1">
    <location>
        <begin position="45"/>
        <end position="249"/>
    </location>
</feature>